<sequence>MITVNNLAIQFGKRVLFQDVNLKFTPGNCYGIIGANGAGKSTFLKAISGQIDPNHGTIALGPGERLSVLSQDHFAFDEFTVMDTVLMGHTVLWDIMKEKDALYSKPDFSDADGIRVSELEEKFAELEGWNAESDAANLLSGLGIKEDLHYMMMKDLSGKQKVRVLLAKALFGKPDNLLLDEPTNDLDLETVMWLENYLSEFENTVLVVSHDRHFLDSVCTHTVDIDYGKTELFAGNYSFWYESSQLALRQQQQQNKKAEEKRKELMEFIQRFSANVAKSKQTTSRKKMLEKLNVEEIKPSSRRYPGIIFTPDREPGNKILEVRGLEKSVDGTLLFKDVNFTVEKDDKIVFLSRDPRAMTAFFDIINDIVKADKGTFEWGQTITTAYLPLDNSAFFNTDMNLIDWLAQFSEDTSELYLKGFLGKMLFSGEELLKSASVLSGGEKMRCMIARMMMKNANTMILDSPTNHLDLESIQAFNNTLKAFKGNILMSSHDHEFIETVCNRVIELTPNGIIDKMMDYDDYITDERVKALREKLYKS</sequence>
<dbReference type="Pfam" id="PF12848">
    <property type="entry name" value="ABC_tran_Xtn"/>
    <property type="match status" value="1"/>
</dbReference>
<evidence type="ECO:0000256" key="2">
    <source>
        <dbReference type="ARBA" id="ARBA00022741"/>
    </source>
</evidence>
<dbReference type="FunFam" id="3.40.50.300:FF:000011">
    <property type="entry name" value="Putative ABC transporter ATP-binding component"/>
    <property type="match status" value="1"/>
</dbReference>
<dbReference type="AlphaFoldDB" id="A0A354M656"/>
<dbReference type="SUPFAM" id="SSF52540">
    <property type="entry name" value="P-loop containing nucleoside triphosphate hydrolases"/>
    <property type="match status" value="2"/>
</dbReference>
<keyword evidence="2" id="KW-0547">Nucleotide-binding</keyword>
<evidence type="ECO:0000256" key="3">
    <source>
        <dbReference type="ARBA" id="ARBA00022840"/>
    </source>
</evidence>
<evidence type="ECO:0000256" key="1">
    <source>
        <dbReference type="ARBA" id="ARBA00022737"/>
    </source>
</evidence>
<comment type="caution">
    <text evidence="8">The sequence shown here is derived from an EMBL/GenBank/DDBJ whole genome shotgun (WGS) entry which is preliminary data.</text>
</comment>
<keyword evidence="6" id="KW-0175">Coiled coil</keyword>
<feature type="domain" description="ABC transporter" evidence="7">
    <location>
        <begin position="2"/>
        <end position="252"/>
    </location>
</feature>
<dbReference type="PANTHER" id="PTHR42855:SF2">
    <property type="entry name" value="DRUG RESISTANCE ABC TRANSPORTER,ATP-BINDING PROTEIN"/>
    <property type="match status" value="1"/>
</dbReference>
<name>A0A354M656_9BACT</name>
<reference evidence="8 9" key="1">
    <citation type="journal article" date="2018" name="Nat. Biotechnol.">
        <title>A standardized bacterial taxonomy based on genome phylogeny substantially revises the tree of life.</title>
        <authorList>
            <person name="Parks D.H."/>
            <person name="Chuvochina M."/>
            <person name="Waite D.W."/>
            <person name="Rinke C."/>
            <person name="Skarshewski A."/>
            <person name="Chaumeil P.A."/>
            <person name="Hugenholtz P."/>
        </authorList>
    </citation>
    <scope>NUCLEOTIDE SEQUENCE [LARGE SCALE GENOMIC DNA]</scope>
    <source>
        <strain evidence="8">UBA11482</strain>
    </source>
</reference>
<evidence type="ECO:0000256" key="6">
    <source>
        <dbReference type="SAM" id="Coils"/>
    </source>
</evidence>
<dbReference type="Pfam" id="PF00005">
    <property type="entry name" value="ABC_tran"/>
    <property type="match status" value="2"/>
</dbReference>
<dbReference type="PANTHER" id="PTHR42855">
    <property type="entry name" value="ABC TRANSPORTER ATP-BINDING SUBUNIT"/>
    <property type="match status" value="1"/>
</dbReference>
<dbReference type="InterPro" id="IPR051309">
    <property type="entry name" value="ABCF_ATPase"/>
</dbReference>
<dbReference type="Proteomes" id="UP000262954">
    <property type="component" value="Unassembled WGS sequence"/>
</dbReference>
<proteinExistence type="inferred from homology"/>
<evidence type="ECO:0000313" key="9">
    <source>
        <dbReference type="Proteomes" id="UP000262954"/>
    </source>
</evidence>
<dbReference type="CDD" id="cd03221">
    <property type="entry name" value="ABCF_EF-3"/>
    <property type="match status" value="2"/>
</dbReference>
<keyword evidence="1" id="KW-0677">Repeat</keyword>
<dbReference type="InterPro" id="IPR032781">
    <property type="entry name" value="ABC_tran_Xtn"/>
</dbReference>
<dbReference type="PROSITE" id="PS50893">
    <property type="entry name" value="ABC_TRANSPORTER_2"/>
    <property type="match status" value="2"/>
</dbReference>
<dbReference type="FunFam" id="3.40.50.300:FF:000070">
    <property type="entry name" value="Putative ABC transporter ATP-binding component"/>
    <property type="match status" value="1"/>
</dbReference>
<accession>A0A354M656</accession>
<comment type="similarity">
    <text evidence="4">Belongs to the ABC transporter superfamily. ABCF family. YbiT subfamily.</text>
</comment>
<dbReference type="InterPro" id="IPR003439">
    <property type="entry name" value="ABC_transporter-like_ATP-bd"/>
</dbReference>
<evidence type="ECO:0000259" key="7">
    <source>
        <dbReference type="PROSITE" id="PS50893"/>
    </source>
</evidence>
<protein>
    <recommendedName>
        <fullName evidence="5">Probable ATP-binding protein YbiT</fullName>
    </recommendedName>
</protein>
<gene>
    <name evidence="8" type="ORF">DDY73_13440</name>
</gene>
<organism evidence="8 9">
    <name type="scientific">Coprobacter fastidiosus</name>
    <dbReference type="NCBI Taxonomy" id="1099853"/>
    <lineage>
        <taxon>Bacteria</taxon>
        <taxon>Pseudomonadati</taxon>
        <taxon>Bacteroidota</taxon>
        <taxon>Bacteroidia</taxon>
        <taxon>Bacteroidales</taxon>
        <taxon>Barnesiellaceae</taxon>
        <taxon>Coprobacter</taxon>
    </lineage>
</organism>
<dbReference type="RefSeq" id="WP_297930174.1">
    <property type="nucleotide sequence ID" value="NZ_CAUAJF010000007.1"/>
</dbReference>
<dbReference type="EMBL" id="DNWC01000169">
    <property type="protein sequence ID" value="HBJ09995.1"/>
    <property type="molecule type" value="Genomic_DNA"/>
</dbReference>
<evidence type="ECO:0000256" key="5">
    <source>
        <dbReference type="ARBA" id="ARBA00074044"/>
    </source>
</evidence>
<feature type="domain" description="ABC transporter" evidence="7">
    <location>
        <begin position="320"/>
        <end position="535"/>
    </location>
</feature>
<evidence type="ECO:0000256" key="4">
    <source>
        <dbReference type="ARBA" id="ARBA00061551"/>
    </source>
</evidence>
<dbReference type="InterPro" id="IPR003593">
    <property type="entry name" value="AAA+_ATPase"/>
</dbReference>
<dbReference type="Gene3D" id="3.40.50.300">
    <property type="entry name" value="P-loop containing nucleotide triphosphate hydrolases"/>
    <property type="match status" value="2"/>
</dbReference>
<keyword evidence="3" id="KW-0067">ATP-binding</keyword>
<dbReference type="GO" id="GO:0005524">
    <property type="term" value="F:ATP binding"/>
    <property type="evidence" value="ECO:0007669"/>
    <property type="project" value="UniProtKB-KW"/>
</dbReference>
<dbReference type="InterPro" id="IPR027417">
    <property type="entry name" value="P-loop_NTPase"/>
</dbReference>
<dbReference type="GO" id="GO:0016887">
    <property type="term" value="F:ATP hydrolysis activity"/>
    <property type="evidence" value="ECO:0007669"/>
    <property type="project" value="InterPro"/>
</dbReference>
<evidence type="ECO:0000313" key="8">
    <source>
        <dbReference type="EMBL" id="HBJ09995.1"/>
    </source>
</evidence>
<dbReference type="SMART" id="SM00382">
    <property type="entry name" value="AAA"/>
    <property type="match status" value="1"/>
</dbReference>
<feature type="coiled-coil region" evidence="6">
    <location>
        <begin position="241"/>
        <end position="275"/>
    </location>
</feature>